<evidence type="ECO:0000256" key="2">
    <source>
        <dbReference type="ARBA" id="ARBA00004651"/>
    </source>
</evidence>
<keyword evidence="6 11" id="KW-0500">Molybdenum</keyword>
<keyword evidence="8 10" id="KW-1133">Transmembrane helix</keyword>
<dbReference type="PANTHER" id="PTHR30183">
    <property type="entry name" value="MOLYBDENUM TRANSPORT SYSTEM PERMEASE PROTEIN MODB"/>
    <property type="match status" value="1"/>
</dbReference>
<keyword evidence="7 10" id="KW-0812">Transmembrane</keyword>
<dbReference type="EMBL" id="ARXR01000006">
    <property type="protein sequence ID" value="MBF5052483.1"/>
    <property type="molecule type" value="Genomic_DNA"/>
</dbReference>
<sequence>MPWLASGDAQALLLTVKLAATTTVILVAVCLPLAWLLVRRDSRGRSLIQSLVMLPLVLPPTVLGYYLLVAFSPAHPPGSLLARLFDQQLAFSFTGILIGSLIYSLPFAFRPLEAALQQSGPALDEAGRVLGFPGWYRFLFIVIPGIRPALVSAALLCFAHTLGEFGVVLMIGGNIPGETRVLSVALFEHVEQMNYQAANRLALTMMAIAVATVLLSQWSGRRHDRF</sequence>
<feature type="transmembrane region" description="Helical" evidence="10">
    <location>
        <begin position="138"/>
        <end position="162"/>
    </location>
</feature>
<comment type="subcellular location">
    <subcellularLocation>
        <location evidence="11">Cell inner membrane</location>
        <topology evidence="11">Multi-pass membrane protein</topology>
    </subcellularLocation>
    <subcellularLocation>
        <location evidence="2 10">Cell membrane</location>
        <topology evidence="2 10">Multi-pass membrane protein</topology>
    </subcellularLocation>
</comment>
<evidence type="ECO:0000313" key="13">
    <source>
        <dbReference type="EMBL" id="MBF5052483.1"/>
    </source>
</evidence>
<keyword evidence="11" id="KW-0997">Cell inner membrane</keyword>
<keyword evidence="14" id="KW-1185">Reference proteome</keyword>
<keyword evidence="4 10" id="KW-0813">Transport</keyword>
<gene>
    <name evidence="13" type="ORF">ISO4_01085</name>
</gene>
<dbReference type="RefSeq" id="WP_194855429.1">
    <property type="nucleotide sequence ID" value="NZ_ARXR01000006.1"/>
</dbReference>
<dbReference type="SUPFAM" id="SSF161098">
    <property type="entry name" value="MetI-like"/>
    <property type="match status" value="1"/>
</dbReference>
<feature type="transmembrane region" description="Helical" evidence="10">
    <location>
        <begin position="50"/>
        <end position="69"/>
    </location>
</feature>
<proteinExistence type="inferred from homology"/>
<dbReference type="InterPro" id="IPR000515">
    <property type="entry name" value="MetI-like"/>
</dbReference>
<keyword evidence="9 10" id="KW-0472">Membrane</keyword>
<feature type="domain" description="ABC transmembrane type-1" evidence="12">
    <location>
        <begin position="12"/>
        <end position="216"/>
    </location>
</feature>
<comment type="similarity">
    <text evidence="3 11">Belongs to the binding-protein-dependent transport system permease family. CysTW subfamily.</text>
</comment>
<dbReference type="InterPro" id="IPR011867">
    <property type="entry name" value="ModB_ABC"/>
</dbReference>
<dbReference type="PANTHER" id="PTHR30183:SF8">
    <property type="entry name" value="MOLYBDENUM TRANSPORT SYSTEM PERMEASE"/>
    <property type="match status" value="1"/>
</dbReference>
<dbReference type="Gene3D" id="1.10.3720.10">
    <property type="entry name" value="MetI-like"/>
    <property type="match status" value="1"/>
</dbReference>
<evidence type="ECO:0000256" key="4">
    <source>
        <dbReference type="ARBA" id="ARBA00022448"/>
    </source>
</evidence>
<evidence type="ECO:0000256" key="7">
    <source>
        <dbReference type="ARBA" id="ARBA00022692"/>
    </source>
</evidence>
<comment type="function">
    <text evidence="1 11">Part of the binding-protein-dependent transport system for molybdenum; probably responsible for the translocation of the substrate across the membrane.</text>
</comment>
<protein>
    <recommendedName>
        <fullName evidence="11">Molybdenum transport system permease</fullName>
    </recommendedName>
</protein>
<evidence type="ECO:0000313" key="14">
    <source>
        <dbReference type="Proteomes" id="UP000644441"/>
    </source>
</evidence>
<feature type="transmembrane region" description="Helical" evidence="10">
    <location>
        <begin position="197"/>
        <end position="216"/>
    </location>
</feature>
<evidence type="ECO:0000256" key="1">
    <source>
        <dbReference type="ARBA" id="ARBA00002949"/>
    </source>
</evidence>
<evidence type="ECO:0000256" key="6">
    <source>
        <dbReference type="ARBA" id="ARBA00022505"/>
    </source>
</evidence>
<dbReference type="CDD" id="cd06261">
    <property type="entry name" value="TM_PBP2"/>
    <property type="match status" value="1"/>
</dbReference>
<dbReference type="NCBIfam" id="TIGR02141">
    <property type="entry name" value="modB_ABC"/>
    <property type="match status" value="1"/>
</dbReference>
<evidence type="ECO:0000256" key="5">
    <source>
        <dbReference type="ARBA" id="ARBA00022475"/>
    </source>
</evidence>
<organism evidence="13 14">
    <name type="scientific">Alloalcanivorax venustensis ISO4</name>
    <dbReference type="NCBI Taxonomy" id="1177184"/>
    <lineage>
        <taxon>Bacteria</taxon>
        <taxon>Pseudomonadati</taxon>
        <taxon>Pseudomonadota</taxon>
        <taxon>Gammaproteobacteria</taxon>
        <taxon>Oceanospirillales</taxon>
        <taxon>Alcanivoracaceae</taxon>
        <taxon>Alloalcanivorax</taxon>
    </lineage>
</organism>
<dbReference type="Pfam" id="PF00528">
    <property type="entry name" value="BPD_transp_1"/>
    <property type="match status" value="1"/>
</dbReference>
<reference evidence="13 14" key="1">
    <citation type="submission" date="2012-09" db="EMBL/GenBank/DDBJ databases">
        <title>Genome Sequence of alkane-degrading Bacterium Alcanivorax venustensis ISO4.</title>
        <authorList>
            <person name="Lai Q."/>
            <person name="Shao Z."/>
        </authorList>
    </citation>
    <scope>NUCLEOTIDE SEQUENCE [LARGE SCALE GENOMIC DNA]</scope>
    <source>
        <strain evidence="13 14">ISO4</strain>
    </source>
</reference>
<evidence type="ECO:0000256" key="8">
    <source>
        <dbReference type="ARBA" id="ARBA00022989"/>
    </source>
</evidence>
<dbReference type="PROSITE" id="PS50928">
    <property type="entry name" value="ABC_TM1"/>
    <property type="match status" value="1"/>
</dbReference>
<feature type="transmembrane region" description="Helical" evidence="10">
    <location>
        <begin position="89"/>
        <end position="109"/>
    </location>
</feature>
<dbReference type="InterPro" id="IPR035906">
    <property type="entry name" value="MetI-like_sf"/>
</dbReference>
<feature type="transmembrane region" description="Helical" evidence="10">
    <location>
        <begin position="12"/>
        <end position="38"/>
    </location>
</feature>
<evidence type="ECO:0000256" key="10">
    <source>
        <dbReference type="RuleBase" id="RU363032"/>
    </source>
</evidence>
<keyword evidence="5" id="KW-1003">Cell membrane</keyword>
<accession>A0ABS0AEA3</accession>
<evidence type="ECO:0000256" key="11">
    <source>
        <dbReference type="RuleBase" id="RU365097"/>
    </source>
</evidence>
<dbReference type="Proteomes" id="UP000644441">
    <property type="component" value="Unassembled WGS sequence"/>
</dbReference>
<evidence type="ECO:0000256" key="3">
    <source>
        <dbReference type="ARBA" id="ARBA00007069"/>
    </source>
</evidence>
<name>A0ABS0AEA3_9GAMM</name>
<comment type="caution">
    <text evidence="13">The sequence shown here is derived from an EMBL/GenBank/DDBJ whole genome shotgun (WGS) entry which is preliminary data.</text>
</comment>
<evidence type="ECO:0000256" key="9">
    <source>
        <dbReference type="ARBA" id="ARBA00023136"/>
    </source>
</evidence>
<evidence type="ECO:0000259" key="12">
    <source>
        <dbReference type="PROSITE" id="PS50928"/>
    </source>
</evidence>